<protein>
    <submittedName>
        <fullName evidence="1">Uncharacterized protein</fullName>
    </submittedName>
</protein>
<comment type="caution">
    <text evidence="1">The sequence shown here is derived from an EMBL/GenBank/DDBJ whole genome shotgun (WGS) entry which is preliminary data.</text>
</comment>
<sequence>MGHRYSNNNRTACKYVSMCAR</sequence>
<dbReference type="EMBL" id="JAODUP010000184">
    <property type="protein sequence ID" value="KAK2157829.1"/>
    <property type="molecule type" value="Genomic_DNA"/>
</dbReference>
<evidence type="ECO:0000313" key="1">
    <source>
        <dbReference type="EMBL" id="KAK2157829.1"/>
    </source>
</evidence>
<feature type="non-terminal residue" evidence="1">
    <location>
        <position position="21"/>
    </location>
</feature>
<organism evidence="1 2">
    <name type="scientific">Paralvinella palmiformis</name>
    <dbReference type="NCBI Taxonomy" id="53620"/>
    <lineage>
        <taxon>Eukaryota</taxon>
        <taxon>Metazoa</taxon>
        <taxon>Spiralia</taxon>
        <taxon>Lophotrochozoa</taxon>
        <taxon>Annelida</taxon>
        <taxon>Polychaeta</taxon>
        <taxon>Sedentaria</taxon>
        <taxon>Canalipalpata</taxon>
        <taxon>Terebellida</taxon>
        <taxon>Terebelliformia</taxon>
        <taxon>Alvinellidae</taxon>
        <taxon>Paralvinella</taxon>
    </lineage>
</organism>
<keyword evidence="2" id="KW-1185">Reference proteome</keyword>
<dbReference type="Proteomes" id="UP001208570">
    <property type="component" value="Unassembled WGS sequence"/>
</dbReference>
<accession>A0AAD9JRI6</accession>
<proteinExistence type="predicted"/>
<gene>
    <name evidence="1" type="ORF">LSH36_184g11014</name>
</gene>
<name>A0AAD9JRI6_9ANNE</name>
<reference evidence="1" key="1">
    <citation type="journal article" date="2023" name="Mol. Biol. Evol.">
        <title>Third-Generation Sequencing Reveals the Adaptive Role of the Epigenome in Three Deep-Sea Polychaetes.</title>
        <authorList>
            <person name="Perez M."/>
            <person name="Aroh O."/>
            <person name="Sun Y."/>
            <person name="Lan Y."/>
            <person name="Juniper S.K."/>
            <person name="Young C.R."/>
            <person name="Angers B."/>
            <person name="Qian P.Y."/>
        </authorList>
    </citation>
    <scope>NUCLEOTIDE SEQUENCE</scope>
    <source>
        <strain evidence="1">P08H-3</strain>
    </source>
</reference>
<dbReference type="AlphaFoldDB" id="A0AAD9JRI6"/>
<evidence type="ECO:0000313" key="2">
    <source>
        <dbReference type="Proteomes" id="UP001208570"/>
    </source>
</evidence>